<evidence type="ECO:0000256" key="4">
    <source>
        <dbReference type="ARBA" id="ARBA00022801"/>
    </source>
</evidence>
<evidence type="ECO:0000313" key="10">
    <source>
        <dbReference type="Proteomes" id="UP000238916"/>
    </source>
</evidence>
<keyword evidence="3" id="KW-0540">Nuclease</keyword>
<dbReference type="Pfam" id="PF17768">
    <property type="entry name" value="RecJ_OB"/>
    <property type="match status" value="1"/>
</dbReference>
<keyword evidence="5 9" id="KW-0269">Exonuclease</keyword>
<dbReference type="InterPro" id="IPR004610">
    <property type="entry name" value="RecJ"/>
</dbReference>
<feature type="domain" description="RecJ OB" evidence="8">
    <location>
        <begin position="458"/>
        <end position="563"/>
    </location>
</feature>
<accession>A0A2U3LJI9</accession>
<comment type="similarity">
    <text evidence="1">Belongs to the RecJ family.</text>
</comment>
<protein>
    <recommendedName>
        <fullName evidence="2">Single-stranded-DNA-specific exonuclease RecJ</fullName>
    </recommendedName>
</protein>
<dbReference type="Proteomes" id="UP000238916">
    <property type="component" value="Unassembled WGS sequence"/>
</dbReference>
<dbReference type="InterPro" id="IPR038763">
    <property type="entry name" value="DHH_sf"/>
</dbReference>
<evidence type="ECO:0000313" key="9">
    <source>
        <dbReference type="EMBL" id="SPF52117.1"/>
    </source>
</evidence>
<dbReference type="Pfam" id="PF02272">
    <property type="entry name" value="DHHA1"/>
    <property type="match status" value="1"/>
</dbReference>
<dbReference type="GO" id="GO:0003676">
    <property type="term" value="F:nucleic acid binding"/>
    <property type="evidence" value="ECO:0007669"/>
    <property type="project" value="InterPro"/>
</dbReference>
<dbReference type="InterPro" id="IPR003156">
    <property type="entry name" value="DHHA1_dom"/>
</dbReference>
<sequence>MYNVKRIWSMPQSFGRTSDKLRESLGISPVVADILAQRGFCRPEEAIEFLRPTLLNLFSPFLFHDMGRVVERLTLALKQKEKVLVYGDYDVDGVTSTTLLYKVLSDLGFQAVTYIPHRQDEGYGLHAEVIERAAKAGVSVLITVDCGVTAVPEVGLAQTLGIDVIITDHHEAPEILPKAFALLNPKLAESGYPFRDLAGVGVAFKLAQALLQSLGNSEVGIHSEIELLDLVALGTIADLVPLIGENRIFVHHGLLQMKETLNTGLGALLEECGLKHKSLKAGQIGFVVAPRINAAGRMDSARLGLELLLTEDTERANELAHLLTEENLSRQETEQVILADAIAQLEKEPIPRVIVLSSNKWHHGVIGIVASRLVERYYRPVFMIVEEGEEAKGSARGISGYPVLEQLSTQAHFLTKFGGHKAAAGFSLRTEDIERFRAGLNEQASAFADTLFQEELKIDRHVSLDVVTGHLLHELELMAPFGFGNPGPILASIGIPVHSISAVGKERSHLKFRFGLQGKQEGIAFRLGERLNELNGGTRLDVAFNLDWNTFRGPEDVQLMIKDIQVEADWRGGRPTIVAEESKNPYYQETAAALDEPEIEWLDWRKLDRVEWPLPSNKGKIQVWDMVGGVPSLLQWNDFLDKEKEDSQEENPKAKLATLNMSQNENQEEEASLGLILGLPHTEEDLLEGVEKLRQLGIYRIALAGFQTVHEERLRQRCGCLAREELIRIYRELLTQAKEVNPFRWGSDPKITRNGRTALKIFEELGLIRCLGGTDTEEISIEWVPVQNKLDLDSSLRYRHAKAWLDRAKTFQRELLETTLDKNGLKWIKMDRRIV</sequence>
<dbReference type="PANTHER" id="PTHR30255:SF2">
    <property type="entry name" value="SINGLE-STRANDED-DNA-SPECIFIC EXONUCLEASE RECJ"/>
    <property type="match status" value="1"/>
</dbReference>
<gene>
    <name evidence="9" type="primary">recJ</name>
    <name evidence="9" type="ORF">SBF1_560035</name>
</gene>
<evidence type="ECO:0000256" key="2">
    <source>
        <dbReference type="ARBA" id="ARBA00019841"/>
    </source>
</evidence>
<dbReference type="InterPro" id="IPR051673">
    <property type="entry name" value="SSDNA_exonuclease_RecJ"/>
</dbReference>
<dbReference type="NCBIfam" id="TIGR00644">
    <property type="entry name" value="recJ"/>
    <property type="match status" value="1"/>
</dbReference>
<evidence type="ECO:0000256" key="5">
    <source>
        <dbReference type="ARBA" id="ARBA00022839"/>
    </source>
</evidence>
<evidence type="ECO:0000259" key="7">
    <source>
        <dbReference type="Pfam" id="PF02272"/>
    </source>
</evidence>
<organism evidence="9 10">
    <name type="scientific">Candidatus Desulfosporosinus infrequens</name>
    <dbReference type="NCBI Taxonomy" id="2043169"/>
    <lineage>
        <taxon>Bacteria</taxon>
        <taxon>Bacillati</taxon>
        <taxon>Bacillota</taxon>
        <taxon>Clostridia</taxon>
        <taxon>Eubacteriales</taxon>
        <taxon>Desulfitobacteriaceae</taxon>
        <taxon>Desulfosporosinus</taxon>
    </lineage>
</organism>
<evidence type="ECO:0000259" key="6">
    <source>
        <dbReference type="Pfam" id="PF01368"/>
    </source>
</evidence>
<evidence type="ECO:0000256" key="3">
    <source>
        <dbReference type="ARBA" id="ARBA00022722"/>
    </source>
</evidence>
<feature type="domain" description="DHHA1" evidence="7">
    <location>
        <begin position="352"/>
        <end position="444"/>
    </location>
</feature>
<evidence type="ECO:0000256" key="1">
    <source>
        <dbReference type="ARBA" id="ARBA00005915"/>
    </source>
</evidence>
<dbReference type="GO" id="GO:0006281">
    <property type="term" value="P:DNA repair"/>
    <property type="evidence" value="ECO:0007669"/>
    <property type="project" value="InterPro"/>
</dbReference>
<dbReference type="SUPFAM" id="SSF64182">
    <property type="entry name" value="DHH phosphoesterases"/>
    <property type="match status" value="1"/>
</dbReference>
<dbReference type="InterPro" id="IPR001667">
    <property type="entry name" value="DDH_dom"/>
</dbReference>
<reference evidence="10" key="1">
    <citation type="submission" date="2018-02" db="EMBL/GenBank/DDBJ databases">
        <authorList>
            <person name="Hausmann B."/>
        </authorList>
    </citation>
    <scope>NUCLEOTIDE SEQUENCE [LARGE SCALE GENOMIC DNA]</scope>
    <source>
        <strain evidence="10">Peat soil MAG SbF1</strain>
    </source>
</reference>
<dbReference type="Pfam" id="PF01368">
    <property type="entry name" value="DHH"/>
    <property type="match status" value="1"/>
</dbReference>
<dbReference type="Gene3D" id="3.10.310.30">
    <property type="match status" value="1"/>
</dbReference>
<dbReference type="GO" id="GO:0008409">
    <property type="term" value="F:5'-3' exonuclease activity"/>
    <property type="evidence" value="ECO:0007669"/>
    <property type="project" value="InterPro"/>
</dbReference>
<proteinExistence type="inferred from homology"/>
<dbReference type="GO" id="GO:0006310">
    <property type="term" value="P:DNA recombination"/>
    <property type="evidence" value="ECO:0007669"/>
    <property type="project" value="InterPro"/>
</dbReference>
<dbReference type="PANTHER" id="PTHR30255">
    <property type="entry name" value="SINGLE-STRANDED-DNA-SPECIFIC EXONUCLEASE RECJ"/>
    <property type="match status" value="1"/>
</dbReference>
<dbReference type="AlphaFoldDB" id="A0A2U3LJI9"/>
<name>A0A2U3LJI9_9FIRM</name>
<dbReference type="EMBL" id="OMOF01000512">
    <property type="protein sequence ID" value="SPF52117.1"/>
    <property type="molecule type" value="Genomic_DNA"/>
</dbReference>
<evidence type="ECO:0000259" key="8">
    <source>
        <dbReference type="Pfam" id="PF17768"/>
    </source>
</evidence>
<dbReference type="InterPro" id="IPR041122">
    <property type="entry name" value="RecJ_OB"/>
</dbReference>
<feature type="domain" description="DDH" evidence="6">
    <location>
        <begin position="82"/>
        <end position="235"/>
    </location>
</feature>
<dbReference type="Gene3D" id="3.90.1640.30">
    <property type="match status" value="1"/>
</dbReference>
<keyword evidence="4 9" id="KW-0378">Hydrolase</keyword>